<proteinExistence type="predicted"/>
<keyword evidence="5" id="KW-1185">Reference proteome</keyword>
<dbReference type="AlphaFoldDB" id="A0A8J3IQ72"/>
<keyword evidence="2" id="KW-0472">Membrane</keyword>
<dbReference type="Pfam" id="PF11611">
    <property type="entry name" value="DUF4352"/>
    <property type="match status" value="1"/>
</dbReference>
<evidence type="ECO:0000259" key="3">
    <source>
        <dbReference type="Pfam" id="PF11611"/>
    </source>
</evidence>
<gene>
    <name evidence="4" type="ORF">KSF_048930</name>
</gene>
<sequence length="436" mass="45777">MFPPTVAASGPPSQPEGAGTFPPTVAATPGSGPNTGGGYNASAPPPPIGLPNSTYGTPPGYPSSSYDPYSGTATPPPPPTDPYSGAPQSNPYGAPPPQPGQYMPPLGTPNPYAIPNKKKSPALYIVLGIVVAVLVICGGSAWAMSKAFSGGDKTGTGGSSSGGNSSGGQFAAEQKVDLSVVYSSVQFTFTSVQQADKFSDDSLSGLSYSSKKNYVRVNFKEQQTSQKSSYFSYRSSFLLVLPDKTTVSPIKSLEYSGPEGGVVRTNWVDFELKDQVDLSKLSLRLGASDEAQMTFDLKTGADVSKYKPQQVTLNKSFQYAGMDWTLKDATQIYYNNGKQAKNGKVFVLVNLKANNPDGNGSVYLYSGFLRLKSGDTVSAPTYDSNLDDFDIIEAGTSNLQGMAVFETPPSSTYTLEFTSGKNITGTSVAFSIGNGS</sequence>
<keyword evidence="2" id="KW-1133">Transmembrane helix</keyword>
<evidence type="ECO:0000313" key="5">
    <source>
        <dbReference type="Proteomes" id="UP000597444"/>
    </source>
</evidence>
<feature type="transmembrane region" description="Helical" evidence="2">
    <location>
        <begin position="122"/>
        <end position="144"/>
    </location>
</feature>
<name>A0A8J3IQ72_9CHLR</name>
<dbReference type="Proteomes" id="UP000597444">
    <property type="component" value="Unassembled WGS sequence"/>
</dbReference>
<feature type="compositionally biased region" description="Low complexity" evidence="1">
    <location>
        <begin position="82"/>
        <end position="92"/>
    </location>
</feature>
<feature type="domain" description="DUF4352" evidence="3">
    <location>
        <begin position="313"/>
        <end position="420"/>
    </location>
</feature>
<protein>
    <recommendedName>
        <fullName evidence="3">DUF4352 domain-containing protein</fullName>
    </recommendedName>
</protein>
<organism evidence="4 5">
    <name type="scientific">Reticulibacter mediterranei</name>
    <dbReference type="NCBI Taxonomy" id="2778369"/>
    <lineage>
        <taxon>Bacteria</taxon>
        <taxon>Bacillati</taxon>
        <taxon>Chloroflexota</taxon>
        <taxon>Ktedonobacteria</taxon>
        <taxon>Ktedonobacterales</taxon>
        <taxon>Reticulibacteraceae</taxon>
        <taxon>Reticulibacter</taxon>
    </lineage>
</organism>
<evidence type="ECO:0000313" key="4">
    <source>
        <dbReference type="EMBL" id="GHO94845.1"/>
    </source>
</evidence>
<feature type="region of interest" description="Disordered" evidence="1">
    <location>
        <begin position="1"/>
        <end position="108"/>
    </location>
</feature>
<evidence type="ECO:0000256" key="1">
    <source>
        <dbReference type="SAM" id="MobiDB-lite"/>
    </source>
</evidence>
<accession>A0A8J3IQ72</accession>
<keyword evidence="2" id="KW-0812">Transmembrane</keyword>
<feature type="compositionally biased region" description="Low complexity" evidence="1">
    <location>
        <begin position="53"/>
        <end position="73"/>
    </location>
</feature>
<dbReference type="InterPro" id="IPR029051">
    <property type="entry name" value="DUF4352"/>
</dbReference>
<dbReference type="EMBL" id="BNJK01000001">
    <property type="protein sequence ID" value="GHO94845.1"/>
    <property type="molecule type" value="Genomic_DNA"/>
</dbReference>
<comment type="caution">
    <text evidence="4">The sequence shown here is derived from an EMBL/GenBank/DDBJ whole genome shotgun (WGS) entry which is preliminary data.</text>
</comment>
<reference evidence="4" key="1">
    <citation type="submission" date="2020-10" db="EMBL/GenBank/DDBJ databases">
        <title>Taxonomic study of unclassified bacteria belonging to the class Ktedonobacteria.</title>
        <authorList>
            <person name="Yabe S."/>
            <person name="Wang C.M."/>
            <person name="Zheng Y."/>
            <person name="Sakai Y."/>
            <person name="Cavaletti L."/>
            <person name="Monciardini P."/>
            <person name="Donadio S."/>
        </authorList>
    </citation>
    <scope>NUCLEOTIDE SEQUENCE</scope>
    <source>
        <strain evidence="4">ID150040</strain>
    </source>
</reference>
<evidence type="ECO:0000256" key="2">
    <source>
        <dbReference type="SAM" id="Phobius"/>
    </source>
</evidence>